<dbReference type="InterPro" id="IPR016167">
    <property type="entry name" value="FAD-bd_PCMH_sub1"/>
</dbReference>
<comment type="caution">
    <text evidence="3">The sequence shown here is derived from an EMBL/GenBank/DDBJ whole genome shotgun (WGS) entry which is preliminary data.</text>
</comment>
<feature type="domain" description="FAD-binding PCMH-type" evidence="2">
    <location>
        <begin position="4"/>
        <end position="210"/>
    </location>
</feature>
<dbReference type="InterPro" id="IPR010031">
    <property type="entry name" value="FAD_lactone_oxidase-like"/>
</dbReference>
<keyword evidence="4" id="KW-1185">Reference proteome</keyword>
<reference evidence="3 4" key="2">
    <citation type="submission" date="2023-10" db="EMBL/GenBank/DDBJ databases">
        <authorList>
            <person name="Han X.F."/>
        </authorList>
    </citation>
    <scope>NUCLEOTIDE SEQUENCE [LARGE SCALE GENOMIC DNA]</scope>
    <source>
        <strain evidence="3 4">KCTC 39840</strain>
    </source>
</reference>
<proteinExistence type="predicted"/>
<protein>
    <submittedName>
        <fullName evidence="3">D-arabinono-1,4-lactone oxidase</fullName>
    </submittedName>
</protein>
<dbReference type="InterPro" id="IPR036318">
    <property type="entry name" value="FAD-bd_PCMH-like_sf"/>
</dbReference>
<dbReference type="EMBL" id="JAWSTH010000045">
    <property type="protein sequence ID" value="MDW5596004.1"/>
    <property type="molecule type" value="Genomic_DNA"/>
</dbReference>
<name>A0ABU4HS39_9ACTN</name>
<dbReference type="RefSeq" id="WP_318598357.1">
    <property type="nucleotide sequence ID" value="NZ_JAWSTH010000045.1"/>
</dbReference>
<dbReference type="Gene3D" id="3.30.465.10">
    <property type="match status" value="1"/>
</dbReference>
<evidence type="ECO:0000313" key="4">
    <source>
        <dbReference type="Proteomes" id="UP001284601"/>
    </source>
</evidence>
<evidence type="ECO:0000256" key="1">
    <source>
        <dbReference type="ARBA" id="ARBA00023002"/>
    </source>
</evidence>
<dbReference type="Pfam" id="PF04030">
    <property type="entry name" value="ALO"/>
    <property type="match status" value="1"/>
</dbReference>
<dbReference type="Proteomes" id="UP001284601">
    <property type="component" value="Unassembled WGS sequence"/>
</dbReference>
<evidence type="ECO:0000259" key="2">
    <source>
        <dbReference type="PROSITE" id="PS51387"/>
    </source>
</evidence>
<dbReference type="InterPro" id="IPR016171">
    <property type="entry name" value="Vanillyl_alc_oxidase_C-sub2"/>
</dbReference>
<dbReference type="Gene3D" id="3.30.43.10">
    <property type="entry name" value="Uridine Diphospho-n-acetylenolpyruvylglucosamine Reductase, domain 2"/>
    <property type="match status" value="1"/>
</dbReference>
<gene>
    <name evidence="3" type="ORF">R7226_16765</name>
</gene>
<organism evidence="3 4">
    <name type="scientific">Conexibacter stalactiti</name>
    <dbReference type="NCBI Taxonomy" id="1940611"/>
    <lineage>
        <taxon>Bacteria</taxon>
        <taxon>Bacillati</taxon>
        <taxon>Actinomycetota</taxon>
        <taxon>Thermoleophilia</taxon>
        <taxon>Solirubrobacterales</taxon>
        <taxon>Conexibacteraceae</taxon>
        <taxon>Conexibacter</taxon>
    </lineage>
</organism>
<dbReference type="PANTHER" id="PTHR43762">
    <property type="entry name" value="L-GULONOLACTONE OXIDASE"/>
    <property type="match status" value="1"/>
</dbReference>
<dbReference type="InterPro" id="IPR016166">
    <property type="entry name" value="FAD-bd_PCMH"/>
</dbReference>
<sequence length="594" mass="65946">MSGTAPGPDGFHHPASEAEIVALVRRARREGLQLRVRGAAHSVSHAIYTDAADGAAELPNRVGVQAPPAGPNLNVMLDRHNGWRVRDAARKLVEADAGIHLGRDPSDPAGAGALERSLLWQLWRERGWTLLDTGGVTHQTVSGFTATGSSGGSLQFSANRNLFGFRFVDGRGELHELTREDADPDRFHALCPHLGLLGVVTAVIFECVEAFEIAGSEATTTLADCPVDLFGAGDDAAGRPSLERWLRETPFGRLEWWPQRGVERVLTWKAARLDSRPGFEPRPYRRFGDDDPEAAQHLIGVLFAIIGNIGDLSAAKPKLEDDFDALRRTLELLGEADLGAAGRLLARALAAAIEFGVDAAITLLKPAAPLLERELPDLYPRLVDLFIPLDADRGGAGRGRPQTFEDWSWHGLPMDNAASDVLIPTEFTEAWIPLGRAREAMALLRDYFAEPTDDGAALRRAGTYAWELYAAMPERFWLNPSYSDGSDEWRDGALRIDPYWYADNAADPVDALFAGLWHLLRDAGIPFRLHWGKFHPRRPAGDRTWVDYFKAQYPRWDDFLRLRAELDPGNLFLTDYWRDRFGLWDVPRPVPREP</sequence>
<dbReference type="PANTHER" id="PTHR43762:SF1">
    <property type="entry name" value="D-ARABINONO-1,4-LACTONE OXIDASE"/>
    <property type="match status" value="1"/>
</dbReference>
<accession>A0ABU4HS39</accession>
<dbReference type="InterPro" id="IPR007173">
    <property type="entry name" value="ALO_C"/>
</dbReference>
<dbReference type="PROSITE" id="PS51387">
    <property type="entry name" value="FAD_PCMH"/>
    <property type="match status" value="1"/>
</dbReference>
<dbReference type="SUPFAM" id="SSF56176">
    <property type="entry name" value="FAD-binding/transporter-associated domain-like"/>
    <property type="match status" value="1"/>
</dbReference>
<dbReference type="Gene3D" id="3.30.70.2520">
    <property type="match status" value="1"/>
</dbReference>
<reference evidence="4" key="1">
    <citation type="submission" date="2023-07" db="EMBL/GenBank/DDBJ databases">
        <title>Conexibacter stalactiti sp. nov., isolated from stalactites in a lava cave and emended description of the genus Conexibacter.</title>
        <authorList>
            <person name="Lee S.D."/>
        </authorList>
    </citation>
    <scope>NUCLEOTIDE SEQUENCE [LARGE SCALE GENOMIC DNA]</scope>
    <source>
        <strain evidence="4">KCTC 39840</strain>
    </source>
</reference>
<dbReference type="Gene3D" id="1.10.45.10">
    <property type="entry name" value="Vanillyl-alcohol Oxidase, Chain A, domain 4"/>
    <property type="match status" value="1"/>
</dbReference>
<keyword evidence="1" id="KW-0560">Oxidoreductase</keyword>
<dbReference type="InterPro" id="IPR016169">
    <property type="entry name" value="FAD-bd_PCMH_sub2"/>
</dbReference>
<evidence type="ECO:0000313" key="3">
    <source>
        <dbReference type="EMBL" id="MDW5596004.1"/>
    </source>
</evidence>